<keyword evidence="2 3" id="KW-0040">ANK repeat</keyword>
<evidence type="ECO:0000256" key="1">
    <source>
        <dbReference type="ARBA" id="ARBA00022737"/>
    </source>
</evidence>
<dbReference type="Gene3D" id="1.25.40.20">
    <property type="entry name" value="Ankyrin repeat-containing domain"/>
    <property type="match status" value="1"/>
</dbReference>
<organism evidence="4 5">
    <name type="scientific">Cinara cedri</name>
    <dbReference type="NCBI Taxonomy" id="506608"/>
    <lineage>
        <taxon>Eukaryota</taxon>
        <taxon>Metazoa</taxon>
        <taxon>Ecdysozoa</taxon>
        <taxon>Arthropoda</taxon>
        <taxon>Hexapoda</taxon>
        <taxon>Insecta</taxon>
        <taxon>Pterygota</taxon>
        <taxon>Neoptera</taxon>
        <taxon>Paraneoptera</taxon>
        <taxon>Hemiptera</taxon>
        <taxon>Sternorrhyncha</taxon>
        <taxon>Aphidomorpha</taxon>
        <taxon>Aphidoidea</taxon>
        <taxon>Aphididae</taxon>
        <taxon>Lachninae</taxon>
        <taxon>Cinara</taxon>
    </lineage>
</organism>
<evidence type="ECO:0000256" key="2">
    <source>
        <dbReference type="ARBA" id="ARBA00023043"/>
    </source>
</evidence>
<keyword evidence="1" id="KW-0677">Repeat</keyword>
<dbReference type="SMART" id="SM00248">
    <property type="entry name" value="ANK"/>
    <property type="match status" value="2"/>
</dbReference>
<protein>
    <submittedName>
        <fullName evidence="4">Ankyrin repeat-containing domain,Ankyrin repeat</fullName>
    </submittedName>
</protein>
<feature type="non-terminal residue" evidence="4">
    <location>
        <position position="1"/>
    </location>
</feature>
<keyword evidence="5" id="KW-1185">Reference proteome</keyword>
<feature type="repeat" description="ANK" evidence="3">
    <location>
        <begin position="68"/>
        <end position="89"/>
    </location>
</feature>
<dbReference type="EMBL" id="CABPRJ010002475">
    <property type="protein sequence ID" value="VVC46352.1"/>
    <property type="molecule type" value="Genomic_DNA"/>
</dbReference>
<accession>A0A5E4NN09</accession>
<dbReference type="PROSITE" id="PS50088">
    <property type="entry name" value="ANK_REPEAT"/>
    <property type="match status" value="2"/>
</dbReference>
<dbReference type="PANTHER" id="PTHR24171">
    <property type="entry name" value="ANKYRIN REPEAT DOMAIN-CONTAINING PROTEIN 39-RELATED"/>
    <property type="match status" value="1"/>
</dbReference>
<dbReference type="Pfam" id="PF12796">
    <property type="entry name" value="Ank_2"/>
    <property type="match status" value="1"/>
</dbReference>
<dbReference type="PROSITE" id="PS50297">
    <property type="entry name" value="ANK_REP_REGION"/>
    <property type="match status" value="2"/>
</dbReference>
<dbReference type="Proteomes" id="UP000325440">
    <property type="component" value="Unassembled WGS sequence"/>
</dbReference>
<evidence type="ECO:0000256" key="3">
    <source>
        <dbReference type="PROSITE-ProRule" id="PRU00023"/>
    </source>
</evidence>
<dbReference type="AlphaFoldDB" id="A0A5E4NN09"/>
<reference evidence="4 5" key="1">
    <citation type="submission" date="2019-08" db="EMBL/GenBank/DDBJ databases">
        <authorList>
            <person name="Alioto T."/>
            <person name="Alioto T."/>
            <person name="Gomez Garrido J."/>
        </authorList>
    </citation>
    <scope>NUCLEOTIDE SEQUENCE [LARGE SCALE GENOMIC DNA]</scope>
</reference>
<dbReference type="PANTHER" id="PTHR24171:SF9">
    <property type="entry name" value="ANKYRIN REPEAT DOMAIN-CONTAINING PROTEIN 39"/>
    <property type="match status" value="1"/>
</dbReference>
<proteinExistence type="predicted"/>
<dbReference type="OrthoDB" id="6630504at2759"/>
<sequence>SKHPEIYQEWKEKGFDKNHPFLFKKGVKEDKPDDEYATLLHIAACNGNIKVIKTLVAQGANVNAKDNKGRTPLHWAAFNGHKDVVQALLGSVNQNFKQAI</sequence>
<dbReference type="SUPFAM" id="SSF48403">
    <property type="entry name" value="Ankyrin repeat"/>
    <property type="match status" value="1"/>
</dbReference>
<evidence type="ECO:0000313" key="4">
    <source>
        <dbReference type="EMBL" id="VVC46352.1"/>
    </source>
</evidence>
<evidence type="ECO:0000313" key="5">
    <source>
        <dbReference type="Proteomes" id="UP000325440"/>
    </source>
</evidence>
<name>A0A5E4NN09_9HEMI</name>
<gene>
    <name evidence="4" type="ORF">CINCED_3A024472</name>
</gene>
<feature type="repeat" description="ANK" evidence="3">
    <location>
        <begin position="35"/>
        <end position="67"/>
    </location>
</feature>
<dbReference type="InterPro" id="IPR036770">
    <property type="entry name" value="Ankyrin_rpt-contain_sf"/>
</dbReference>
<dbReference type="InterPro" id="IPR002110">
    <property type="entry name" value="Ankyrin_rpt"/>
</dbReference>